<evidence type="ECO:0000313" key="1">
    <source>
        <dbReference type="EMBL" id="MQL95380.1"/>
    </source>
</evidence>
<proteinExistence type="predicted"/>
<dbReference type="EMBL" id="NMUH01001787">
    <property type="protein sequence ID" value="MQL95380.1"/>
    <property type="molecule type" value="Genomic_DNA"/>
</dbReference>
<gene>
    <name evidence="1" type="ORF">Taro_028047</name>
</gene>
<dbReference type="AlphaFoldDB" id="A0A843VP96"/>
<name>A0A843VP96_COLES</name>
<keyword evidence="2" id="KW-1185">Reference proteome</keyword>
<evidence type="ECO:0000313" key="2">
    <source>
        <dbReference type="Proteomes" id="UP000652761"/>
    </source>
</evidence>
<accession>A0A843VP96</accession>
<sequence>MPPYCLRRSPLLQGFLAVATPSITRITGGPHTRSCPVTAIGSRVQIEARSPPQVVHMGPRTSPI</sequence>
<reference evidence="1" key="1">
    <citation type="submission" date="2017-07" db="EMBL/GenBank/DDBJ databases">
        <title>Taro Niue Genome Assembly and Annotation.</title>
        <authorList>
            <person name="Atibalentja N."/>
            <person name="Keating K."/>
            <person name="Fields C.J."/>
        </authorList>
    </citation>
    <scope>NUCLEOTIDE SEQUENCE</scope>
    <source>
        <strain evidence="1">Niue_2</strain>
        <tissue evidence="1">Leaf</tissue>
    </source>
</reference>
<comment type="caution">
    <text evidence="1">The sequence shown here is derived from an EMBL/GenBank/DDBJ whole genome shotgun (WGS) entry which is preliminary data.</text>
</comment>
<protein>
    <submittedName>
        <fullName evidence="1">Uncharacterized protein</fullName>
    </submittedName>
</protein>
<dbReference type="Proteomes" id="UP000652761">
    <property type="component" value="Unassembled WGS sequence"/>
</dbReference>
<organism evidence="1 2">
    <name type="scientific">Colocasia esculenta</name>
    <name type="common">Wild taro</name>
    <name type="synonym">Arum esculentum</name>
    <dbReference type="NCBI Taxonomy" id="4460"/>
    <lineage>
        <taxon>Eukaryota</taxon>
        <taxon>Viridiplantae</taxon>
        <taxon>Streptophyta</taxon>
        <taxon>Embryophyta</taxon>
        <taxon>Tracheophyta</taxon>
        <taxon>Spermatophyta</taxon>
        <taxon>Magnoliopsida</taxon>
        <taxon>Liliopsida</taxon>
        <taxon>Araceae</taxon>
        <taxon>Aroideae</taxon>
        <taxon>Colocasieae</taxon>
        <taxon>Colocasia</taxon>
    </lineage>
</organism>